<dbReference type="Proteomes" id="UP000694001">
    <property type="component" value="Chromosome"/>
</dbReference>
<dbReference type="AlphaFoldDB" id="A0A975YKF5"/>
<dbReference type="InterPro" id="IPR001279">
    <property type="entry name" value="Metallo-B-lactamas"/>
</dbReference>
<dbReference type="SMART" id="SM00849">
    <property type="entry name" value="Lactamase_B"/>
    <property type="match status" value="1"/>
</dbReference>
<dbReference type="EMBL" id="CP076448">
    <property type="protein sequence ID" value="QXM25720.1"/>
    <property type="molecule type" value="Genomic_DNA"/>
</dbReference>
<feature type="domain" description="Metallo-beta-lactamase" evidence="6">
    <location>
        <begin position="93"/>
        <end position="291"/>
    </location>
</feature>
<keyword evidence="2" id="KW-0479">Metal-binding</keyword>
<sequence length="318" mass="33944">MPISRRRALGTALAAPALLAAAPALAQGQAAPALRQAPGFYRLKVGAFEVTVVNDGYNRRPNPAEGFVRNADAAAVRAALAADMLPTDHLDITFNITVVNTGTDLILFDTGTGGLLAPTAGTMWDNMAAAGIDPARVSKILFTHFHGDHVSGLVSREGQARFPNAELIVPEAEWTFWMSERAPQQPAGMVKSRFGAYPAERIRRIASNAEIVTGITGLPTHGHTPGHTSYVIANGGASLLVLGDVTNHPTINVKNPGWHIVFDMAPQAAEATRRALFDRAAADRTMIIGYHWPFPALGYVRRSGTGYDLIPVPWTSAI</sequence>
<organism evidence="7 8">
    <name type="scientific">Elioraea tepida</name>
    <dbReference type="NCBI Taxonomy" id="2843330"/>
    <lineage>
        <taxon>Bacteria</taxon>
        <taxon>Pseudomonadati</taxon>
        <taxon>Pseudomonadota</taxon>
        <taxon>Alphaproteobacteria</taxon>
        <taxon>Acetobacterales</taxon>
        <taxon>Elioraeaceae</taxon>
        <taxon>Elioraea</taxon>
    </lineage>
</organism>
<keyword evidence="8" id="KW-1185">Reference proteome</keyword>
<accession>A0A975YKF5</accession>
<evidence type="ECO:0000256" key="1">
    <source>
        <dbReference type="ARBA" id="ARBA00007749"/>
    </source>
</evidence>
<dbReference type="GO" id="GO:0046872">
    <property type="term" value="F:metal ion binding"/>
    <property type="evidence" value="ECO:0007669"/>
    <property type="project" value="UniProtKB-KW"/>
</dbReference>
<feature type="chain" id="PRO_5037814756" evidence="5">
    <location>
        <begin position="27"/>
        <end position="318"/>
    </location>
</feature>
<keyword evidence="4" id="KW-0862">Zinc</keyword>
<evidence type="ECO:0000313" key="8">
    <source>
        <dbReference type="Proteomes" id="UP000694001"/>
    </source>
</evidence>
<dbReference type="PANTHER" id="PTHR42978">
    <property type="entry name" value="QUORUM-QUENCHING LACTONASE YTNP-RELATED-RELATED"/>
    <property type="match status" value="1"/>
</dbReference>
<reference evidence="7" key="1">
    <citation type="submission" date="2021-06" db="EMBL/GenBank/DDBJ databases">
        <title>Elioraea tepida, sp. nov., a moderately thermophilic aerobic anoxygenic phototrophic bacterium isolated from an alkaline siliceous hot spring mat community in Yellowstone National Park, WY, USA.</title>
        <authorList>
            <person name="Saini M.K."/>
            <person name="Yoshida S."/>
            <person name="Sebastian A."/>
            <person name="Hirose S."/>
            <person name="Hara E."/>
            <person name="Tamaki H."/>
            <person name="Soulier N.T."/>
            <person name="Albert I."/>
            <person name="Hanada S."/>
            <person name="Bryant D.A."/>
            <person name="Tank M."/>
        </authorList>
    </citation>
    <scope>NUCLEOTIDE SEQUENCE</scope>
    <source>
        <strain evidence="7">MS-P2</strain>
    </source>
</reference>
<evidence type="ECO:0000256" key="2">
    <source>
        <dbReference type="ARBA" id="ARBA00022723"/>
    </source>
</evidence>
<dbReference type="PANTHER" id="PTHR42978:SF6">
    <property type="entry name" value="QUORUM-QUENCHING LACTONASE YTNP-RELATED"/>
    <property type="match status" value="1"/>
</dbReference>
<dbReference type="CDD" id="cd07720">
    <property type="entry name" value="OPHC2-like_MBL-fold"/>
    <property type="match status" value="1"/>
</dbReference>
<proteinExistence type="inferred from homology"/>
<dbReference type="InterPro" id="IPR051013">
    <property type="entry name" value="MBL_superfamily_lactonases"/>
</dbReference>
<feature type="signal peptide" evidence="5">
    <location>
        <begin position="1"/>
        <end position="26"/>
    </location>
</feature>
<evidence type="ECO:0000256" key="3">
    <source>
        <dbReference type="ARBA" id="ARBA00022801"/>
    </source>
</evidence>
<evidence type="ECO:0000256" key="4">
    <source>
        <dbReference type="ARBA" id="ARBA00022833"/>
    </source>
</evidence>
<name>A0A975YKF5_9PROT</name>
<evidence type="ECO:0000313" key="7">
    <source>
        <dbReference type="EMBL" id="QXM25720.1"/>
    </source>
</evidence>
<dbReference type="RefSeq" id="WP_218286772.1">
    <property type="nucleotide sequence ID" value="NZ_CP076448.1"/>
</dbReference>
<dbReference type="InterPro" id="IPR006311">
    <property type="entry name" value="TAT_signal"/>
</dbReference>
<comment type="similarity">
    <text evidence="1">Belongs to the metallo-beta-lactamase superfamily.</text>
</comment>
<dbReference type="Pfam" id="PF00753">
    <property type="entry name" value="Lactamase_B"/>
    <property type="match status" value="1"/>
</dbReference>
<dbReference type="GO" id="GO:0016787">
    <property type="term" value="F:hydrolase activity"/>
    <property type="evidence" value="ECO:0007669"/>
    <property type="project" value="UniProtKB-KW"/>
</dbReference>
<gene>
    <name evidence="7" type="ORF">KO353_05815</name>
</gene>
<evidence type="ECO:0000259" key="6">
    <source>
        <dbReference type="SMART" id="SM00849"/>
    </source>
</evidence>
<keyword evidence="3" id="KW-0378">Hydrolase</keyword>
<dbReference type="PROSITE" id="PS51318">
    <property type="entry name" value="TAT"/>
    <property type="match status" value="1"/>
</dbReference>
<dbReference type="KEGG" id="elio:KO353_05815"/>
<keyword evidence="5" id="KW-0732">Signal</keyword>
<protein>
    <submittedName>
        <fullName evidence="7">MBL fold metallo-hydrolase</fullName>
    </submittedName>
</protein>
<evidence type="ECO:0000256" key="5">
    <source>
        <dbReference type="SAM" id="SignalP"/>
    </source>
</evidence>